<accession>A0A443RC66</accession>
<dbReference type="Proteomes" id="UP000288716">
    <property type="component" value="Unassembled WGS sequence"/>
</dbReference>
<dbReference type="InterPro" id="IPR000533">
    <property type="entry name" value="Tropomyosin"/>
</dbReference>
<sequence length="93" mass="10783">VAHKLVIIEGDLERTEERAELAESCCQETDEQIRLMDQNLKCLSAAEEKYSRKEDKHEERKILTDKLKEAETCAEFVQRSVAKLEKTTDDLDN</sequence>
<organism evidence="3 4">
    <name type="scientific">Leptotrombidium deliense</name>
    <dbReference type="NCBI Taxonomy" id="299467"/>
    <lineage>
        <taxon>Eukaryota</taxon>
        <taxon>Metazoa</taxon>
        <taxon>Ecdysozoa</taxon>
        <taxon>Arthropoda</taxon>
        <taxon>Chelicerata</taxon>
        <taxon>Arachnida</taxon>
        <taxon>Acari</taxon>
        <taxon>Acariformes</taxon>
        <taxon>Trombidiformes</taxon>
        <taxon>Prostigmata</taxon>
        <taxon>Anystina</taxon>
        <taxon>Parasitengona</taxon>
        <taxon>Trombiculoidea</taxon>
        <taxon>Trombiculidae</taxon>
        <taxon>Leptotrombidium</taxon>
    </lineage>
</organism>
<dbReference type="EMBL" id="NCKV01048500">
    <property type="protein sequence ID" value="RWS12861.1"/>
    <property type="molecule type" value="Genomic_DNA"/>
</dbReference>
<dbReference type="Pfam" id="PF00261">
    <property type="entry name" value="Tropomyosin"/>
    <property type="match status" value="1"/>
</dbReference>
<proteinExistence type="inferred from homology"/>
<reference evidence="3 4" key="1">
    <citation type="journal article" date="2018" name="Gigascience">
        <title>Genomes of trombidid mites reveal novel predicted allergens and laterally-transferred genes associated with secondary metabolism.</title>
        <authorList>
            <person name="Dong X."/>
            <person name="Chaisiri K."/>
            <person name="Xia D."/>
            <person name="Armstrong S.D."/>
            <person name="Fang Y."/>
            <person name="Donnelly M.J."/>
            <person name="Kadowaki T."/>
            <person name="McGarry J.W."/>
            <person name="Darby A.C."/>
            <person name="Makepeace B.L."/>
        </authorList>
    </citation>
    <scope>NUCLEOTIDE SEQUENCE [LARGE SCALE GENOMIC DNA]</scope>
    <source>
        <strain evidence="3">UoL-UT</strain>
    </source>
</reference>
<dbReference type="OrthoDB" id="128924at2759"/>
<evidence type="ECO:0000256" key="2">
    <source>
        <dbReference type="ARBA" id="ARBA00023054"/>
    </source>
</evidence>
<dbReference type="SUPFAM" id="SSF57997">
    <property type="entry name" value="Tropomyosin"/>
    <property type="match status" value="1"/>
</dbReference>
<comment type="similarity">
    <text evidence="1">Belongs to the tropomyosin family.</text>
</comment>
<dbReference type="PRINTS" id="PR00194">
    <property type="entry name" value="TROPOMYOSIN"/>
</dbReference>
<evidence type="ECO:0000313" key="3">
    <source>
        <dbReference type="EMBL" id="RWS12861.1"/>
    </source>
</evidence>
<evidence type="ECO:0000256" key="1">
    <source>
        <dbReference type="ARBA" id="ARBA00009036"/>
    </source>
</evidence>
<evidence type="ECO:0000313" key="4">
    <source>
        <dbReference type="Proteomes" id="UP000288716"/>
    </source>
</evidence>
<dbReference type="VEuPathDB" id="VectorBase:LDEU014046"/>
<name>A0A443RC66_9ACAR</name>
<keyword evidence="2" id="KW-0175">Coiled coil</keyword>
<feature type="non-terminal residue" evidence="3">
    <location>
        <position position="1"/>
    </location>
</feature>
<gene>
    <name evidence="3" type="ORF">B4U80_08579</name>
</gene>
<protein>
    <submittedName>
        <fullName evidence="3">Tropomyosin alpha-3 chain-like isoform X3</fullName>
    </submittedName>
</protein>
<dbReference type="AlphaFoldDB" id="A0A443RC66"/>
<dbReference type="STRING" id="299467.A0A443RC66"/>
<comment type="caution">
    <text evidence="3">The sequence shown here is derived from an EMBL/GenBank/DDBJ whole genome shotgun (WGS) entry which is preliminary data.</text>
</comment>
<dbReference type="Gene3D" id="1.20.5.170">
    <property type="match status" value="1"/>
</dbReference>
<dbReference type="PANTHER" id="PTHR19269">
    <property type="entry name" value="TROPOMYOSIN"/>
    <property type="match status" value="1"/>
</dbReference>
<keyword evidence="4" id="KW-1185">Reference proteome</keyword>